<protein>
    <submittedName>
        <fullName evidence="15">Uncharacterized protein</fullName>
    </submittedName>
</protein>
<dbReference type="SUPFAM" id="SSF90123">
    <property type="entry name" value="ABC transporter transmembrane region"/>
    <property type="match status" value="2"/>
</dbReference>
<proteinExistence type="inferred from homology"/>
<feature type="transmembrane region" description="Helical" evidence="12">
    <location>
        <begin position="763"/>
        <end position="784"/>
    </location>
</feature>
<feature type="domain" description="ABC transporter" evidence="13">
    <location>
        <begin position="375"/>
        <end position="611"/>
    </location>
</feature>
<feature type="transmembrane region" description="Helical" evidence="12">
    <location>
        <begin position="182"/>
        <end position="205"/>
    </location>
</feature>
<keyword evidence="6" id="KW-0547">Nucleotide-binding</keyword>
<accession>A0ABD0UP15</accession>
<keyword evidence="7" id="KW-0067">ATP-binding</keyword>
<feature type="transmembrane region" description="Helical" evidence="12">
    <location>
        <begin position="849"/>
        <end position="876"/>
    </location>
</feature>
<dbReference type="GO" id="GO:0005524">
    <property type="term" value="F:ATP binding"/>
    <property type="evidence" value="ECO:0007669"/>
    <property type="project" value="UniProtKB-KW"/>
</dbReference>
<keyword evidence="10" id="KW-0325">Glycoprotein</keyword>
<keyword evidence="3" id="KW-0813">Transport</keyword>
<dbReference type="GO" id="GO:0005886">
    <property type="term" value="C:plasma membrane"/>
    <property type="evidence" value="ECO:0007669"/>
    <property type="project" value="UniProtKB-SubCell"/>
</dbReference>
<dbReference type="InterPro" id="IPR036640">
    <property type="entry name" value="ABC1_TM_sf"/>
</dbReference>
<dbReference type="Pfam" id="PF00005">
    <property type="entry name" value="ABC_tran"/>
    <property type="match status" value="2"/>
</dbReference>
<dbReference type="PANTHER" id="PTHR43394:SF16">
    <property type="entry name" value="ABC TRANSPORTER B FAMILY MEMBER 4-LIKE ISOFORM X1"/>
    <property type="match status" value="1"/>
</dbReference>
<dbReference type="InterPro" id="IPR003593">
    <property type="entry name" value="AAA+_ATPase"/>
</dbReference>
<dbReference type="EMBL" id="JANQDX010000012">
    <property type="protein sequence ID" value="KAL0914303.1"/>
    <property type="molecule type" value="Genomic_DNA"/>
</dbReference>
<keyword evidence="4 12" id="KW-0812">Transmembrane</keyword>
<dbReference type="InterPro" id="IPR017871">
    <property type="entry name" value="ABC_transporter-like_CS"/>
</dbReference>
<evidence type="ECO:0000313" key="16">
    <source>
        <dbReference type="Proteomes" id="UP001552299"/>
    </source>
</evidence>
<dbReference type="CDD" id="cd18577">
    <property type="entry name" value="ABC_6TM_Pgp_ABCB1_D1_like"/>
    <property type="match status" value="1"/>
</dbReference>
<evidence type="ECO:0000259" key="13">
    <source>
        <dbReference type="PROSITE" id="PS50893"/>
    </source>
</evidence>
<dbReference type="CDD" id="cd03249">
    <property type="entry name" value="ABC_MTABC3_MDL1_MDL2"/>
    <property type="match status" value="2"/>
</dbReference>
<evidence type="ECO:0000256" key="10">
    <source>
        <dbReference type="ARBA" id="ARBA00023180"/>
    </source>
</evidence>
<dbReference type="FunFam" id="1.20.1560.10:FF:000009">
    <property type="entry name" value="ABC transporter B family member 1"/>
    <property type="match status" value="1"/>
</dbReference>
<gene>
    <name evidence="15" type="ORF">M5K25_014639</name>
</gene>
<dbReference type="PROSITE" id="PS50893">
    <property type="entry name" value="ABC_TRANSPORTER_2"/>
    <property type="match status" value="2"/>
</dbReference>
<evidence type="ECO:0000256" key="7">
    <source>
        <dbReference type="ARBA" id="ARBA00022840"/>
    </source>
</evidence>
<feature type="domain" description="ABC transmembrane type-1" evidence="14">
    <location>
        <begin position="720"/>
        <end position="1006"/>
    </location>
</feature>
<dbReference type="InterPro" id="IPR011527">
    <property type="entry name" value="ABC1_TM_dom"/>
</dbReference>
<evidence type="ECO:0000256" key="1">
    <source>
        <dbReference type="ARBA" id="ARBA00004651"/>
    </source>
</evidence>
<evidence type="ECO:0000256" key="9">
    <source>
        <dbReference type="ARBA" id="ARBA00023136"/>
    </source>
</evidence>
<comment type="caution">
    <text evidence="15">The sequence shown here is derived from an EMBL/GenBank/DDBJ whole genome shotgun (WGS) entry which is preliminary data.</text>
</comment>
<dbReference type="GO" id="GO:0010329">
    <property type="term" value="F:auxin efflux transmembrane transporter activity"/>
    <property type="evidence" value="ECO:0007669"/>
    <property type="project" value="UniProtKB-ARBA"/>
</dbReference>
<evidence type="ECO:0000256" key="4">
    <source>
        <dbReference type="ARBA" id="ARBA00022692"/>
    </source>
</evidence>
<evidence type="ECO:0000256" key="11">
    <source>
        <dbReference type="SAM" id="MobiDB-lite"/>
    </source>
</evidence>
<dbReference type="InterPro" id="IPR003439">
    <property type="entry name" value="ABC_transporter-like_ATP-bd"/>
</dbReference>
<evidence type="ECO:0000259" key="14">
    <source>
        <dbReference type="PROSITE" id="PS50929"/>
    </source>
</evidence>
<dbReference type="CDD" id="cd18578">
    <property type="entry name" value="ABC_6TM_Pgp_ABCB1_D2_like"/>
    <property type="match status" value="1"/>
</dbReference>
<feature type="region of interest" description="Disordered" evidence="11">
    <location>
        <begin position="1"/>
        <end position="23"/>
    </location>
</feature>
<dbReference type="InterPro" id="IPR027417">
    <property type="entry name" value="P-loop_NTPase"/>
</dbReference>
<dbReference type="PROSITE" id="PS50929">
    <property type="entry name" value="ABC_TM1F"/>
    <property type="match status" value="2"/>
</dbReference>
<comment type="subcellular location">
    <subcellularLocation>
        <location evidence="1">Cell membrane</location>
        <topology evidence="1">Multi-pass membrane protein</topology>
    </subcellularLocation>
</comment>
<feature type="region of interest" description="Disordered" evidence="11">
    <location>
        <begin position="674"/>
        <end position="695"/>
    </location>
</feature>
<evidence type="ECO:0000313" key="15">
    <source>
        <dbReference type="EMBL" id="KAL0914303.1"/>
    </source>
</evidence>
<dbReference type="Proteomes" id="UP001552299">
    <property type="component" value="Unassembled WGS sequence"/>
</dbReference>
<reference evidence="15 16" key="1">
    <citation type="journal article" date="2024" name="Plant Biotechnol. J.">
        <title>Dendrobium thyrsiflorum genome and its molecular insights into genes involved in important horticultural traits.</title>
        <authorList>
            <person name="Chen B."/>
            <person name="Wang J.Y."/>
            <person name="Zheng P.J."/>
            <person name="Li K.L."/>
            <person name="Liang Y.M."/>
            <person name="Chen X.F."/>
            <person name="Zhang C."/>
            <person name="Zhao X."/>
            <person name="He X."/>
            <person name="Zhang G.Q."/>
            <person name="Liu Z.J."/>
            <person name="Xu Q."/>
        </authorList>
    </citation>
    <scope>NUCLEOTIDE SEQUENCE [LARGE SCALE GENOMIC DNA]</scope>
    <source>
        <strain evidence="15">GZMU011</strain>
    </source>
</reference>
<dbReference type="Pfam" id="PF00664">
    <property type="entry name" value="ABC_membrane"/>
    <property type="match status" value="2"/>
</dbReference>
<keyword evidence="5" id="KW-0677">Repeat</keyword>
<keyword evidence="8 12" id="KW-1133">Transmembrane helix</keyword>
<evidence type="ECO:0000256" key="6">
    <source>
        <dbReference type="ARBA" id="ARBA00022741"/>
    </source>
</evidence>
<keyword evidence="9 12" id="KW-0472">Membrane</keyword>
<sequence length="1280" mass="140440">MEKETEINSNSFQEDVNNDMKKNEKDGIDQKKLHVPFFKLFSYADSIDITLMIVGTAGAVAIGAAPPLAAVIIGNTTHAFGADPDTSHVIHNVSKVCLQYVYLSIWAVVAKFLQLACWMITGERQAAKIRKLYLNALLNQEIAFFDSHINTGEVVERMSGETILIQDAMGEKVGKIIELTSVFFLSFVVAFIKGWLLTLVMISTIPPILLCNAFMSKIRIKIASSSQKANIEASIIVQQTVSSIRTVASFTGENLSVNKFEKALENIYRSTIHEGLVVGLSNGMALILSYSALALGFWYGAKLILDKSYTGGEIISIIFAVIFASNSIEEASPCMTSFVEGQVAAHKIFQIINRKPEINASDIAGKRMDVIHGNIEFKDVYFSYPSRPKEKILAGFSIFIHGGTTVALVGESGSGKSTVINLIERFYDPQDGEVLIDGINIKQFHLRWLRQKIGLVSQEPILFASSIRDNISYGKNDATIEEIKIATQLANASKFIDMLPQGLDTMVGEHGTQLSGGQKQRIAIARAILKDPGILLLDEATSALDVESEQVVQEALYRVTRNRTTIIIAHRLTTVRNADSIVVMHQGSILEKGSHFELLRDQNGAYGQLIHLQSMNTTFEQSIEPDKDGADHLIVEDNDQIVEATDVDQHQLLKSSLGAKLSLGHSSHSLTYIGPDLPERDDLQGSAPGKSTADIPSKQSKKVLLHRLAYLNKKEVPILLAGSMAAIVNGIKSPMRALMTSTFITIFYSSLDKIKKDSVIWSATYLAFGVANLVAIPIRSYLFAMAGARLIRRVRLMTFKKIINMEIAWFDDNENSSGAIGSRLSSDAATLKSIVGDSLALVVQNTTTLIGGLTLALLASWQLSLIVMALVPFMILKGCMRLSSMKGFNADAKMMYEDANQVVNDALRSIRTVASFAAEEKIMELYNKRCELPISAGIKHGSTSGITSAVFYPLTFWVNAAIFYAGARLVSNGSITFGQVYQVFYAFVMTTNDVFISRSYQPELTKAKYVAASIFAALDRKSKIDPSSDSGLTLETIQGNIEFQHVSFKYPTRPDVQIFRDICLSIQSGKVLAFVGESGSGKSTAIALLQRFYDPNSGYILLDDIEIQKFQLRWLRQQMGLVSQEPILFNDTIHANIAYGKEGTTNETEIIAAAELANAHKFISTLNQGYQTVVGERGIQLSGGQKQRVAIARAIIKQPKILLLDEATSALDMESEQIVQDALNQVMVNRTTLVIAHRLATINNVDHIAVIKDGVIAEQGNHETLANINNGVYASMIALN</sequence>
<evidence type="ECO:0000256" key="8">
    <source>
        <dbReference type="ARBA" id="ARBA00022989"/>
    </source>
</evidence>
<organism evidence="15 16">
    <name type="scientific">Dendrobium thyrsiflorum</name>
    <name type="common">Pinecone-like raceme dendrobium</name>
    <name type="synonym">Orchid</name>
    <dbReference type="NCBI Taxonomy" id="117978"/>
    <lineage>
        <taxon>Eukaryota</taxon>
        <taxon>Viridiplantae</taxon>
        <taxon>Streptophyta</taxon>
        <taxon>Embryophyta</taxon>
        <taxon>Tracheophyta</taxon>
        <taxon>Spermatophyta</taxon>
        <taxon>Magnoliopsida</taxon>
        <taxon>Liliopsida</taxon>
        <taxon>Asparagales</taxon>
        <taxon>Orchidaceae</taxon>
        <taxon>Epidendroideae</taxon>
        <taxon>Malaxideae</taxon>
        <taxon>Dendrobiinae</taxon>
        <taxon>Dendrobium</taxon>
    </lineage>
</organism>
<evidence type="ECO:0000256" key="12">
    <source>
        <dbReference type="SAM" id="Phobius"/>
    </source>
</evidence>
<dbReference type="SUPFAM" id="SSF52540">
    <property type="entry name" value="P-loop containing nucleoside triphosphate hydrolases"/>
    <property type="match status" value="2"/>
</dbReference>
<evidence type="ECO:0000256" key="2">
    <source>
        <dbReference type="ARBA" id="ARBA00007577"/>
    </source>
</evidence>
<evidence type="ECO:0000256" key="3">
    <source>
        <dbReference type="ARBA" id="ARBA00022448"/>
    </source>
</evidence>
<feature type="transmembrane region" description="Helical" evidence="12">
    <location>
        <begin position="49"/>
        <end position="73"/>
    </location>
</feature>
<dbReference type="Gene3D" id="3.40.50.300">
    <property type="entry name" value="P-loop containing nucleotide triphosphate hydrolases"/>
    <property type="match status" value="2"/>
</dbReference>
<dbReference type="InterPro" id="IPR039421">
    <property type="entry name" value="Type_1_exporter"/>
</dbReference>
<feature type="domain" description="ABC transmembrane type-1" evidence="14">
    <location>
        <begin position="53"/>
        <end position="340"/>
    </location>
</feature>
<dbReference type="Gene3D" id="1.20.1560.10">
    <property type="entry name" value="ABC transporter type 1, transmembrane domain"/>
    <property type="match status" value="1"/>
</dbReference>
<dbReference type="SMART" id="SM00382">
    <property type="entry name" value="AAA"/>
    <property type="match status" value="2"/>
</dbReference>
<dbReference type="AlphaFoldDB" id="A0ABD0UP15"/>
<feature type="domain" description="ABC transporter" evidence="13">
    <location>
        <begin position="1041"/>
        <end position="1278"/>
    </location>
</feature>
<dbReference type="PROSITE" id="PS00211">
    <property type="entry name" value="ABC_TRANSPORTER_1"/>
    <property type="match status" value="2"/>
</dbReference>
<keyword evidence="16" id="KW-1185">Reference proteome</keyword>
<name>A0ABD0UP15_DENTH</name>
<feature type="transmembrane region" description="Helical" evidence="12">
    <location>
        <begin position="100"/>
        <end position="121"/>
    </location>
</feature>
<comment type="similarity">
    <text evidence="2">Belongs to the ABC transporter superfamily. ABCB family. Multidrug resistance exporter (TC 3.A.1.201) subfamily.</text>
</comment>
<evidence type="ECO:0000256" key="5">
    <source>
        <dbReference type="ARBA" id="ARBA00022737"/>
    </source>
</evidence>
<dbReference type="FunFam" id="3.40.50.300:FF:000066">
    <property type="entry name" value="ABC transporter B family member 1"/>
    <property type="match status" value="2"/>
</dbReference>
<dbReference type="PANTHER" id="PTHR43394">
    <property type="entry name" value="ATP-DEPENDENT PERMEASE MDL1, MITOCHONDRIAL"/>
    <property type="match status" value="1"/>
</dbReference>
<dbReference type="GO" id="GO:0010328">
    <property type="term" value="F:auxin influx transmembrane transporter activity"/>
    <property type="evidence" value="ECO:0007669"/>
    <property type="project" value="UniProtKB-ARBA"/>
</dbReference>